<dbReference type="InterPro" id="IPR050903">
    <property type="entry name" value="Bact_Chemotaxis_MeTrfase"/>
</dbReference>
<keyword evidence="2 5" id="KW-0489">Methyltransferase</keyword>
<keyword evidence="3 5" id="KW-0808">Transferase</keyword>
<name>A0A3S2VND5_9PROT</name>
<keyword evidence="4 5" id="KW-0949">S-adenosyl-L-methionine</keyword>
<dbReference type="InterPro" id="IPR036804">
    <property type="entry name" value="CheR_N_sf"/>
</dbReference>
<dbReference type="SMART" id="SM00138">
    <property type="entry name" value="MeTrc"/>
    <property type="match status" value="1"/>
</dbReference>
<feature type="binding site" evidence="6">
    <location>
        <begin position="229"/>
        <end position="230"/>
    </location>
    <ligand>
        <name>S-adenosyl-L-methionine</name>
        <dbReference type="ChEBI" id="CHEBI:59789"/>
    </ligand>
</feature>
<dbReference type="SUPFAM" id="SSF47757">
    <property type="entry name" value="Chemotaxis receptor methyltransferase CheR, N-terminal domain"/>
    <property type="match status" value="1"/>
</dbReference>
<dbReference type="InterPro" id="IPR026024">
    <property type="entry name" value="Chemotaxis_MeTrfase_CheR"/>
</dbReference>
<dbReference type="GO" id="GO:0032259">
    <property type="term" value="P:methylation"/>
    <property type="evidence" value="ECO:0007669"/>
    <property type="project" value="UniProtKB-KW"/>
</dbReference>
<dbReference type="Pfam" id="PF01739">
    <property type="entry name" value="CheR"/>
    <property type="match status" value="1"/>
</dbReference>
<evidence type="ECO:0000256" key="4">
    <source>
        <dbReference type="ARBA" id="ARBA00022691"/>
    </source>
</evidence>
<dbReference type="EC" id="2.1.1.80" evidence="5"/>
<evidence type="ECO:0000256" key="6">
    <source>
        <dbReference type="PIRSR" id="PIRSR000410-1"/>
    </source>
</evidence>
<dbReference type="InterPro" id="IPR029063">
    <property type="entry name" value="SAM-dependent_MTases_sf"/>
</dbReference>
<feature type="binding site" evidence="6">
    <location>
        <position position="89"/>
    </location>
    <ligand>
        <name>S-adenosyl-L-methionine</name>
        <dbReference type="ChEBI" id="CHEBI:59789"/>
    </ligand>
</feature>
<feature type="binding site" evidence="6">
    <location>
        <position position="85"/>
    </location>
    <ligand>
        <name>S-adenosyl-L-methionine</name>
        <dbReference type="ChEBI" id="CHEBI:59789"/>
    </ligand>
</feature>
<comment type="catalytic activity">
    <reaction evidence="1 5">
        <text>L-glutamyl-[protein] + S-adenosyl-L-methionine = [protein]-L-glutamate 5-O-methyl ester + S-adenosyl-L-homocysteine</text>
        <dbReference type="Rhea" id="RHEA:24452"/>
        <dbReference type="Rhea" id="RHEA-COMP:10208"/>
        <dbReference type="Rhea" id="RHEA-COMP:10311"/>
        <dbReference type="ChEBI" id="CHEBI:29973"/>
        <dbReference type="ChEBI" id="CHEBI:57856"/>
        <dbReference type="ChEBI" id="CHEBI:59789"/>
        <dbReference type="ChEBI" id="CHEBI:82795"/>
        <dbReference type="EC" id="2.1.1.80"/>
    </reaction>
</comment>
<gene>
    <name evidence="8" type="ORF">EOI86_00205</name>
</gene>
<dbReference type="Proteomes" id="UP000287447">
    <property type="component" value="Unassembled WGS sequence"/>
</dbReference>
<comment type="function">
    <text evidence="5">Methylation of the membrane-bound methyl-accepting chemotaxis proteins (MCP) to form gamma-glutamyl methyl ester residues in MCP.</text>
</comment>
<sequence>MTKLDEPSREFAFSKADFEDLRTLVRERTGIVLQDHKRNMVYSRLARRLRTLGLRSFADYRKRLEGREGPEEIVFLINAITTNLTKFFREGHHFDHLGSTVMSEVSKGQGIGKNKMRIWSAGCSSGEEPYTIAMTVRGRLPGIEKYDAKILATDLDTNMLDRGRNGLYSAEDAKGIPAEYQRKYVDLKSRESEGLAVMSKDLRKLIAFKHLNLLEKWPMHGPFDAIFCRNVMIYFDNPTKQKLVEQFAALLRKGGWLYVGHSETLTFARDSFEMLGRTIYRKIDK</sequence>
<dbReference type="CDD" id="cd02440">
    <property type="entry name" value="AdoMet_MTases"/>
    <property type="match status" value="1"/>
</dbReference>
<dbReference type="Pfam" id="PF03705">
    <property type="entry name" value="CheR_N"/>
    <property type="match status" value="1"/>
</dbReference>
<protein>
    <recommendedName>
        <fullName evidence="5">Chemotaxis protein methyltransferase</fullName>
        <ecNumber evidence="5">2.1.1.80</ecNumber>
    </recommendedName>
</protein>
<dbReference type="AlphaFoldDB" id="A0A3S2VND5"/>
<dbReference type="GO" id="GO:0008983">
    <property type="term" value="F:protein-glutamate O-methyltransferase activity"/>
    <property type="evidence" value="ECO:0007669"/>
    <property type="project" value="UniProtKB-EC"/>
</dbReference>
<evidence type="ECO:0000256" key="5">
    <source>
        <dbReference type="PIRNR" id="PIRNR000410"/>
    </source>
</evidence>
<evidence type="ECO:0000313" key="8">
    <source>
        <dbReference type="EMBL" id="RVU37765.1"/>
    </source>
</evidence>
<comment type="caution">
    <text evidence="8">The sequence shown here is derived from an EMBL/GenBank/DDBJ whole genome shotgun (WGS) entry which is preliminary data.</text>
</comment>
<dbReference type="InterPro" id="IPR022641">
    <property type="entry name" value="CheR_N"/>
</dbReference>
<evidence type="ECO:0000256" key="1">
    <source>
        <dbReference type="ARBA" id="ARBA00001541"/>
    </source>
</evidence>
<dbReference type="InterPro" id="IPR000780">
    <property type="entry name" value="CheR_MeTrfase"/>
</dbReference>
<dbReference type="PANTHER" id="PTHR24422">
    <property type="entry name" value="CHEMOTAXIS PROTEIN METHYLTRANSFERASE"/>
    <property type="match status" value="1"/>
</dbReference>
<evidence type="ECO:0000313" key="9">
    <source>
        <dbReference type="Proteomes" id="UP000287447"/>
    </source>
</evidence>
<feature type="binding site" evidence="6">
    <location>
        <begin position="212"/>
        <end position="213"/>
    </location>
    <ligand>
        <name>S-adenosyl-L-methionine</name>
        <dbReference type="ChEBI" id="CHEBI:59789"/>
    </ligand>
</feature>
<dbReference type="PRINTS" id="PR00996">
    <property type="entry name" value="CHERMTFRASE"/>
</dbReference>
<feature type="domain" description="CheR-type methyltransferase" evidence="7">
    <location>
        <begin position="6"/>
        <end position="285"/>
    </location>
</feature>
<dbReference type="RefSeq" id="WP_127763070.1">
    <property type="nucleotide sequence ID" value="NZ_SADE01000001.1"/>
</dbReference>
<dbReference type="InterPro" id="IPR022642">
    <property type="entry name" value="CheR_C"/>
</dbReference>
<evidence type="ECO:0000256" key="3">
    <source>
        <dbReference type="ARBA" id="ARBA00022679"/>
    </source>
</evidence>
<evidence type="ECO:0000259" key="7">
    <source>
        <dbReference type="PROSITE" id="PS50123"/>
    </source>
</evidence>
<feature type="binding site" evidence="6">
    <location>
        <position position="128"/>
    </location>
    <ligand>
        <name>S-adenosyl-L-methionine</name>
        <dbReference type="ChEBI" id="CHEBI:59789"/>
    </ligand>
</feature>
<dbReference type="PANTHER" id="PTHR24422:SF19">
    <property type="entry name" value="CHEMOTAXIS PROTEIN METHYLTRANSFERASE"/>
    <property type="match status" value="1"/>
</dbReference>
<feature type="binding site" evidence="6">
    <location>
        <position position="83"/>
    </location>
    <ligand>
        <name>S-adenosyl-L-methionine</name>
        <dbReference type="ChEBI" id="CHEBI:59789"/>
    </ligand>
</feature>
<proteinExistence type="predicted"/>
<organism evidence="8 9">
    <name type="scientific">Hwanghaeella grinnelliae</name>
    <dbReference type="NCBI Taxonomy" id="2500179"/>
    <lineage>
        <taxon>Bacteria</taxon>
        <taxon>Pseudomonadati</taxon>
        <taxon>Pseudomonadota</taxon>
        <taxon>Alphaproteobacteria</taxon>
        <taxon>Rhodospirillales</taxon>
        <taxon>Rhodospirillaceae</taxon>
        <taxon>Hwanghaeella</taxon>
    </lineage>
</organism>
<dbReference type="OrthoDB" id="9816309at2"/>
<dbReference type="Gene3D" id="1.10.155.10">
    <property type="entry name" value="Chemotaxis receptor methyltransferase CheR, N-terminal domain"/>
    <property type="match status" value="1"/>
</dbReference>
<accession>A0A3S2VND5</accession>
<dbReference type="PROSITE" id="PS50123">
    <property type="entry name" value="CHER"/>
    <property type="match status" value="1"/>
</dbReference>
<reference evidence="9" key="1">
    <citation type="submission" date="2019-01" db="EMBL/GenBank/DDBJ databases">
        <title>Gri0909 isolated from a small marine red alga.</title>
        <authorList>
            <person name="Kim J."/>
            <person name="Jeong S.E."/>
            <person name="Jeon C.O."/>
        </authorList>
    </citation>
    <scope>NUCLEOTIDE SEQUENCE [LARGE SCALE GENOMIC DNA]</scope>
    <source>
        <strain evidence="9">Gri0909</strain>
    </source>
</reference>
<feature type="binding site" evidence="6">
    <location>
        <position position="154"/>
    </location>
    <ligand>
        <name>S-adenosyl-L-methionine</name>
        <dbReference type="ChEBI" id="CHEBI:59789"/>
    </ligand>
</feature>
<dbReference type="SUPFAM" id="SSF53335">
    <property type="entry name" value="S-adenosyl-L-methionine-dependent methyltransferases"/>
    <property type="match status" value="1"/>
</dbReference>
<dbReference type="PIRSF" id="PIRSF000410">
    <property type="entry name" value="CheR"/>
    <property type="match status" value="1"/>
</dbReference>
<evidence type="ECO:0000256" key="2">
    <source>
        <dbReference type="ARBA" id="ARBA00022603"/>
    </source>
</evidence>
<dbReference type="Gene3D" id="3.40.50.150">
    <property type="entry name" value="Vaccinia Virus protein VP39"/>
    <property type="match status" value="1"/>
</dbReference>
<dbReference type="EMBL" id="SADE01000001">
    <property type="protein sequence ID" value="RVU37765.1"/>
    <property type="molecule type" value="Genomic_DNA"/>
</dbReference>
<keyword evidence="9" id="KW-1185">Reference proteome</keyword>